<evidence type="ECO:0000259" key="3">
    <source>
        <dbReference type="PROSITE" id="PS50075"/>
    </source>
</evidence>
<dbReference type="AlphaFoldDB" id="A0A951UUN2"/>
<dbReference type="PROSITE" id="PS50075">
    <property type="entry name" value="CARRIER"/>
    <property type="match status" value="1"/>
</dbReference>
<proteinExistence type="predicted"/>
<evidence type="ECO:0000256" key="1">
    <source>
        <dbReference type="ARBA" id="ARBA00022450"/>
    </source>
</evidence>
<comment type="caution">
    <text evidence="4">The sequence shown here is derived from an EMBL/GenBank/DDBJ whole genome shotgun (WGS) entry which is preliminary data.</text>
</comment>
<dbReference type="InterPro" id="IPR036736">
    <property type="entry name" value="ACP-like_sf"/>
</dbReference>
<protein>
    <submittedName>
        <fullName evidence="4">Acyl carrier protein</fullName>
    </submittedName>
</protein>
<dbReference type="Pfam" id="PF00550">
    <property type="entry name" value="PP-binding"/>
    <property type="match status" value="1"/>
</dbReference>
<name>A0A951UUN2_9CYAN</name>
<gene>
    <name evidence="4" type="ORF">KME60_23150</name>
</gene>
<dbReference type="SUPFAM" id="SSF47336">
    <property type="entry name" value="ACP-like"/>
    <property type="match status" value="1"/>
</dbReference>
<organism evidence="4 5">
    <name type="scientific">Cyanomargarita calcarea GSE-NOS-MK-12-04C</name>
    <dbReference type="NCBI Taxonomy" id="2839659"/>
    <lineage>
        <taxon>Bacteria</taxon>
        <taxon>Bacillati</taxon>
        <taxon>Cyanobacteriota</taxon>
        <taxon>Cyanophyceae</taxon>
        <taxon>Nostocales</taxon>
        <taxon>Cyanomargaritaceae</taxon>
        <taxon>Cyanomargarita</taxon>
    </lineage>
</organism>
<evidence type="ECO:0000256" key="2">
    <source>
        <dbReference type="ARBA" id="ARBA00022553"/>
    </source>
</evidence>
<keyword evidence="2" id="KW-0597">Phosphoprotein</keyword>
<keyword evidence="1" id="KW-0596">Phosphopantetheine</keyword>
<feature type="domain" description="Carrier" evidence="3">
    <location>
        <begin position="17"/>
        <end position="91"/>
    </location>
</feature>
<sequence length="101" mass="11322">MSRSILNSIPKQSYTAEEIKAWLISNISEQLGVASDEIDVRKPLDSYGLDSAQAMILASQAEKFLGFKLSLIVLWHYPTIEALSQRLAEEFEASDSEVFQI</sequence>
<reference evidence="4" key="1">
    <citation type="submission" date="2021-05" db="EMBL/GenBank/DDBJ databases">
        <authorList>
            <person name="Pietrasiak N."/>
            <person name="Ward R."/>
            <person name="Stajich J.E."/>
            <person name="Kurbessoian T."/>
        </authorList>
    </citation>
    <scope>NUCLEOTIDE SEQUENCE</scope>
    <source>
        <strain evidence="4">GSE-NOS-MK-12-04C</strain>
    </source>
</reference>
<dbReference type="InterPro" id="IPR009081">
    <property type="entry name" value="PP-bd_ACP"/>
</dbReference>
<dbReference type="Proteomes" id="UP000729701">
    <property type="component" value="Unassembled WGS sequence"/>
</dbReference>
<dbReference type="GO" id="GO:0031177">
    <property type="term" value="F:phosphopantetheine binding"/>
    <property type="evidence" value="ECO:0007669"/>
    <property type="project" value="InterPro"/>
</dbReference>
<dbReference type="Gene3D" id="1.10.1200.10">
    <property type="entry name" value="ACP-like"/>
    <property type="match status" value="1"/>
</dbReference>
<evidence type="ECO:0000313" key="4">
    <source>
        <dbReference type="EMBL" id="MBW4670229.1"/>
    </source>
</evidence>
<accession>A0A951UUN2</accession>
<dbReference type="InterPro" id="IPR020806">
    <property type="entry name" value="PKS_PP-bd"/>
</dbReference>
<reference evidence="4" key="2">
    <citation type="journal article" date="2022" name="Microbiol. Resour. Announc.">
        <title>Metagenome Sequencing to Explore Phylogenomics of Terrestrial Cyanobacteria.</title>
        <authorList>
            <person name="Ward R.D."/>
            <person name="Stajich J.E."/>
            <person name="Johansen J.R."/>
            <person name="Huntemann M."/>
            <person name="Clum A."/>
            <person name="Foster B."/>
            <person name="Foster B."/>
            <person name="Roux S."/>
            <person name="Palaniappan K."/>
            <person name="Varghese N."/>
            <person name="Mukherjee S."/>
            <person name="Reddy T.B.K."/>
            <person name="Daum C."/>
            <person name="Copeland A."/>
            <person name="Chen I.A."/>
            <person name="Ivanova N.N."/>
            <person name="Kyrpides N.C."/>
            <person name="Shapiro N."/>
            <person name="Eloe-Fadrosh E.A."/>
            <person name="Pietrasiak N."/>
        </authorList>
    </citation>
    <scope>NUCLEOTIDE SEQUENCE</scope>
    <source>
        <strain evidence="4">GSE-NOS-MK-12-04C</strain>
    </source>
</reference>
<dbReference type="SMART" id="SM00823">
    <property type="entry name" value="PKS_PP"/>
    <property type="match status" value="1"/>
</dbReference>
<evidence type="ECO:0000313" key="5">
    <source>
        <dbReference type="Proteomes" id="UP000729701"/>
    </source>
</evidence>
<dbReference type="EMBL" id="JAHHGZ010000028">
    <property type="protein sequence ID" value="MBW4670229.1"/>
    <property type="molecule type" value="Genomic_DNA"/>
</dbReference>